<feature type="compositionally biased region" description="Basic and acidic residues" evidence="1">
    <location>
        <begin position="83"/>
        <end position="101"/>
    </location>
</feature>
<sequence>MMAGGNVKPQESITRLEALVGLTNGSANLVDFITQIHGVNIKGWAATVKTKKLGADVCQGVFILNAQSIAAADGITDFDLDDDPKRNLHSNPKDRGKEWKKNGKGQAAVDKDKGGKGG</sequence>
<feature type="compositionally biased region" description="Basic and acidic residues" evidence="1">
    <location>
        <begin position="109"/>
        <end position="118"/>
    </location>
</feature>
<evidence type="ECO:0000313" key="3">
    <source>
        <dbReference type="Proteomes" id="UP000823775"/>
    </source>
</evidence>
<name>A0ABS8WM05_DATST</name>
<evidence type="ECO:0000313" key="2">
    <source>
        <dbReference type="EMBL" id="MCE3051014.1"/>
    </source>
</evidence>
<dbReference type="EMBL" id="JACEIK010008103">
    <property type="protein sequence ID" value="MCE3051014.1"/>
    <property type="molecule type" value="Genomic_DNA"/>
</dbReference>
<keyword evidence="3" id="KW-1185">Reference proteome</keyword>
<proteinExistence type="predicted"/>
<reference evidence="2 3" key="1">
    <citation type="journal article" date="2021" name="BMC Genomics">
        <title>Datura genome reveals duplications of psychoactive alkaloid biosynthetic genes and high mutation rate following tissue culture.</title>
        <authorList>
            <person name="Rajewski A."/>
            <person name="Carter-House D."/>
            <person name="Stajich J."/>
            <person name="Litt A."/>
        </authorList>
    </citation>
    <scope>NUCLEOTIDE SEQUENCE [LARGE SCALE GENOMIC DNA]</scope>
    <source>
        <strain evidence="2">AR-01</strain>
    </source>
</reference>
<feature type="region of interest" description="Disordered" evidence="1">
    <location>
        <begin position="80"/>
        <end position="118"/>
    </location>
</feature>
<evidence type="ECO:0000256" key="1">
    <source>
        <dbReference type="SAM" id="MobiDB-lite"/>
    </source>
</evidence>
<dbReference type="Proteomes" id="UP000823775">
    <property type="component" value="Unassembled WGS sequence"/>
</dbReference>
<organism evidence="2 3">
    <name type="scientific">Datura stramonium</name>
    <name type="common">Jimsonweed</name>
    <name type="synonym">Common thornapple</name>
    <dbReference type="NCBI Taxonomy" id="4076"/>
    <lineage>
        <taxon>Eukaryota</taxon>
        <taxon>Viridiplantae</taxon>
        <taxon>Streptophyta</taxon>
        <taxon>Embryophyta</taxon>
        <taxon>Tracheophyta</taxon>
        <taxon>Spermatophyta</taxon>
        <taxon>Magnoliopsida</taxon>
        <taxon>eudicotyledons</taxon>
        <taxon>Gunneridae</taxon>
        <taxon>Pentapetalae</taxon>
        <taxon>asterids</taxon>
        <taxon>lamiids</taxon>
        <taxon>Solanales</taxon>
        <taxon>Solanaceae</taxon>
        <taxon>Solanoideae</taxon>
        <taxon>Datureae</taxon>
        <taxon>Datura</taxon>
    </lineage>
</organism>
<protein>
    <submittedName>
        <fullName evidence="2">Uncharacterized protein</fullName>
    </submittedName>
</protein>
<accession>A0ABS8WM05</accession>
<comment type="caution">
    <text evidence="2">The sequence shown here is derived from an EMBL/GenBank/DDBJ whole genome shotgun (WGS) entry which is preliminary data.</text>
</comment>
<gene>
    <name evidence="2" type="ORF">HAX54_048761</name>
</gene>